<accession>J0CPX7</accession>
<dbReference type="AlphaFoldDB" id="J0CPX7"/>
<name>J0CPX7_AURST</name>
<sequence length="51" mass="5816">MVWIIKGLKKNTRTFKLEVVRLTMLPSFAVPNPNVKFLEPGTLNEFDGEVP</sequence>
<evidence type="ECO:0000313" key="1">
    <source>
        <dbReference type="EMBL" id="EJD32259.1"/>
    </source>
</evidence>
<dbReference type="InParanoid" id="J0CPX7"/>
<gene>
    <name evidence="1" type="ORF">AURDEDRAFT_178696</name>
</gene>
<protein>
    <submittedName>
        <fullName evidence="1">Uncharacterized protein</fullName>
    </submittedName>
</protein>
<keyword evidence="2" id="KW-1185">Reference proteome</keyword>
<dbReference type="KEGG" id="adl:AURDEDRAFT_178696"/>
<reference evidence="2" key="1">
    <citation type="journal article" date="2012" name="Science">
        <title>The Paleozoic origin of enzymatic lignin decomposition reconstructed from 31 fungal genomes.</title>
        <authorList>
            <person name="Floudas D."/>
            <person name="Binder M."/>
            <person name="Riley R."/>
            <person name="Barry K."/>
            <person name="Blanchette R.A."/>
            <person name="Henrissat B."/>
            <person name="Martinez A.T."/>
            <person name="Otillar R."/>
            <person name="Spatafora J.W."/>
            <person name="Yadav J.S."/>
            <person name="Aerts A."/>
            <person name="Benoit I."/>
            <person name="Boyd A."/>
            <person name="Carlson A."/>
            <person name="Copeland A."/>
            <person name="Coutinho P.M."/>
            <person name="de Vries R.P."/>
            <person name="Ferreira P."/>
            <person name="Findley K."/>
            <person name="Foster B."/>
            <person name="Gaskell J."/>
            <person name="Glotzer D."/>
            <person name="Gorecki P."/>
            <person name="Heitman J."/>
            <person name="Hesse C."/>
            <person name="Hori C."/>
            <person name="Igarashi K."/>
            <person name="Jurgens J.A."/>
            <person name="Kallen N."/>
            <person name="Kersten P."/>
            <person name="Kohler A."/>
            <person name="Kuees U."/>
            <person name="Kumar T.K.A."/>
            <person name="Kuo A."/>
            <person name="LaButti K."/>
            <person name="Larrondo L.F."/>
            <person name="Lindquist E."/>
            <person name="Ling A."/>
            <person name="Lombard V."/>
            <person name="Lucas S."/>
            <person name="Lundell T."/>
            <person name="Martin R."/>
            <person name="McLaughlin D.J."/>
            <person name="Morgenstern I."/>
            <person name="Morin E."/>
            <person name="Murat C."/>
            <person name="Nagy L.G."/>
            <person name="Nolan M."/>
            <person name="Ohm R.A."/>
            <person name="Patyshakuliyeva A."/>
            <person name="Rokas A."/>
            <person name="Ruiz-Duenas F.J."/>
            <person name="Sabat G."/>
            <person name="Salamov A."/>
            <person name="Samejima M."/>
            <person name="Schmutz J."/>
            <person name="Slot J.C."/>
            <person name="St John F."/>
            <person name="Stenlid J."/>
            <person name="Sun H."/>
            <person name="Sun S."/>
            <person name="Syed K."/>
            <person name="Tsang A."/>
            <person name="Wiebenga A."/>
            <person name="Young D."/>
            <person name="Pisabarro A."/>
            <person name="Eastwood D.C."/>
            <person name="Martin F."/>
            <person name="Cullen D."/>
            <person name="Grigoriev I.V."/>
            <person name="Hibbett D.S."/>
        </authorList>
    </citation>
    <scope>NUCLEOTIDE SEQUENCE [LARGE SCALE GENOMIC DNA]</scope>
    <source>
        <strain evidence="2">TFB10046</strain>
    </source>
</reference>
<dbReference type="EMBL" id="JH689157">
    <property type="protein sequence ID" value="EJD32259.1"/>
    <property type="molecule type" value="Genomic_DNA"/>
</dbReference>
<evidence type="ECO:0000313" key="2">
    <source>
        <dbReference type="Proteomes" id="UP000006514"/>
    </source>
</evidence>
<dbReference type="Proteomes" id="UP000006514">
    <property type="component" value="Unassembled WGS sequence"/>
</dbReference>
<proteinExistence type="predicted"/>
<organism evidence="1 2">
    <name type="scientific">Auricularia subglabra (strain TFB-10046 / SS5)</name>
    <name type="common">White-rot fungus</name>
    <name type="synonym">Auricularia delicata (strain TFB10046)</name>
    <dbReference type="NCBI Taxonomy" id="717982"/>
    <lineage>
        <taxon>Eukaryota</taxon>
        <taxon>Fungi</taxon>
        <taxon>Dikarya</taxon>
        <taxon>Basidiomycota</taxon>
        <taxon>Agaricomycotina</taxon>
        <taxon>Agaricomycetes</taxon>
        <taxon>Auriculariales</taxon>
        <taxon>Auriculariaceae</taxon>
        <taxon>Auricularia</taxon>
    </lineage>
</organism>